<accession>A0ABQ0AEX0</accession>
<reference evidence="1 2" key="1">
    <citation type="submission" date="2024-04" db="EMBL/GenBank/DDBJ databases">
        <title>Draft genome sequence of Sessilibacter corallicola NBRC 116591.</title>
        <authorList>
            <person name="Miyakawa T."/>
            <person name="Kusuya Y."/>
            <person name="Miura T."/>
        </authorList>
    </citation>
    <scope>NUCLEOTIDE SEQUENCE [LARGE SCALE GENOMIC DNA]</scope>
    <source>
        <strain evidence="1 2">KU-00831-HH</strain>
    </source>
</reference>
<sequence>MALSLIKQISHLCRAIQRHRGLGMSLIAGYEEFEEEFSTLQKQVTRRMQVLQAFAGQSNNLLAPAQLEKLSAAWSTIERDWQGDSVMENFEYHSHFIEQLLQLMMILARYLERPVAVQFADANQDDGIVSQLEPRKQMFSQVGLLVFVCNQLPALVELVAKIRGLSTLASSRGSQDELESSKLRYFIQGTRVQHEKVRNQADRLLEVTDNNIQSLPLIKAYEFKLLFLMTTVEREILESKVITMNSRQLFELATEIIDVYLKVVDEGLSLLVNWQEQSLEHWFKYS</sequence>
<protein>
    <recommendedName>
        <fullName evidence="3">Nitrate/nitrite sensing protein domain-containing protein</fullName>
    </recommendedName>
</protein>
<keyword evidence="2" id="KW-1185">Reference proteome</keyword>
<dbReference type="Proteomes" id="UP001465153">
    <property type="component" value="Unassembled WGS sequence"/>
</dbReference>
<name>A0ABQ0AEX0_9GAMM</name>
<evidence type="ECO:0000313" key="2">
    <source>
        <dbReference type="Proteomes" id="UP001465153"/>
    </source>
</evidence>
<proteinExistence type="predicted"/>
<evidence type="ECO:0000313" key="1">
    <source>
        <dbReference type="EMBL" id="GAA6170189.1"/>
    </source>
</evidence>
<dbReference type="EMBL" id="BAABWN010000020">
    <property type="protein sequence ID" value="GAA6170189.1"/>
    <property type="molecule type" value="Genomic_DNA"/>
</dbReference>
<evidence type="ECO:0008006" key="3">
    <source>
        <dbReference type="Google" id="ProtNLM"/>
    </source>
</evidence>
<comment type="caution">
    <text evidence="1">The sequence shown here is derived from an EMBL/GenBank/DDBJ whole genome shotgun (WGS) entry which is preliminary data.</text>
</comment>
<gene>
    <name evidence="1" type="ORF">NBRC116591_40020</name>
</gene>
<organism evidence="1 2">
    <name type="scientific">Sessilibacter corallicola</name>
    <dbReference type="NCBI Taxonomy" id="2904075"/>
    <lineage>
        <taxon>Bacteria</taxon>
        <taxon>Pseudomonadati</taxon>
        <taxon>Pseudomonadota</taxon>
        <taxon>Gammaproteobacteria</taxon>
        <taxon>Cellvibrionales</taxon>
        <taxon>Cellvibrionaceae</taxon>
        <taxon>Sessilibacter</taxon>
    </lineage>
</organism>